<accession>R9GM62</accession>
<evidence type="ECO:0000313" key="1">
    <source>
        <dbReference type="EMBL" id="EOR92776.1"/>
    </source>
</evidence>
<organism evidence="1 2">
    <name type="scientific">Arcticibacter svalbardensis MN12-7</name>
    <dbReference type="NCBI Taxonomy" id="1150600"/>
    <lineage>
        <taxon>Bacteria</taxon>
        <taxon>Pseudomonadati</taxon>
        <taxon>Bacteroidota</taxon>
        <taxon>Sphingobacteriia</taxon>
        <taxon>Sphingobacteriales</taxon>
        <taxon>Sphingobacteriaceae</taxon>
        <taxon>Arcticibacter</taxon>
    </lineage>
</organism>
<proteinExistence type="predicted"/>
<sequence>MIYAVTIPDEFCPQPYISKIMINKAPSVNTTSTTVIQIKK</sequence>
<dbReference type="EMBL" id="AQPN01000143">
    <property type="protein sequence ID" value="EOR92776.1"/>
    <property type="molecule type" value="Genomic_DNA"/>
</dbReference>
<dbReference type="Proteomes" id="UP000014174">
    <property type="component" value="Unassembled WGS sequence"/>
</dbReference>
<keyword evidence="2" id="KW-1185">Reference proteome</keyword>
<comment type="caution">
    <text evidence="1">The sequence shown here is derived from an EMBL/GenBank/DDBJ whole genome shotgun (WGS) entry which is preliminary data.</text>
</comment>
<evidence type="ECO:0000313" key="2">
    <source>
        <dbReference type="Proteomes" id="UP000014174"/>
    </source>
</evidence>
<name>R9GM62_9SPHI</name>
<gene>
    <name evidence="1" type="ORF">ADIARSV_4058</name>
</gene>
<protein>
    <submittedName>
        <fullName evidence="1">Uncharacterized protein</fullName>
    </submittedName>
</protein>
<reference evidence="1 2" key="1">
    <citation type="journal article" date="2013" name="Genome Announc.">
        <title>Draft Genome Sequence of Arcticibacter svalbardensis Strain MN12-7T, a Member of the Family Sphingobacteriaceae Isolated from an Arctic Soil Sample.</title>
        <authorList>
            <person name="Shivaji S."/>
            <person name="Ara S."/>
            <person name="Prasad S."/>
            <person name="Manasa B.P."/>
            <person name="Begum Z."/>
            <person name="Singh A."/>
            <person name="Kumar Pinnaka A."/>
        </authorList>
    </citation>
    <scope>NUCLEOTIDE SEQUENCE [LARGE SCALE GENOMIC DNA]</scope>
    <source>
        <strain evidence="1 2">MN12-7</strain>
    </source>
</reference>
<dbReference type="AlphaFoldDB" id="R9GM62"/>